<sequence>MKTETITVIIPCFNEEEALPVYYQAMQPVMKQMENIDFELLVIDDGSTDHTLLEMKALHQKDPRCKYFSFSRNFGKEAAIYAGLSNAGGDYVAVMDVDLQDPPSLLPKM</sequence>
<dbReference type="InterPro" id="IPR029044">
    <property type="entry name" value="Nucleotide-diphossugar_trans"/>
</dbReference>
<dbReference type="GO" id="GO:0005886">
    <property type="term" value="C:plasma membrane"/>
    <property type="evidence" value="ECO:0007669"/>
    <property type="project" value="TreeGrafter"/>
</dbReference>
<evidence type="ECO:0000313" key="2">
    <source>
        <dbReference type="EMBL" id="EDN75718.1"/>
    </source>
</evidence>
<reference evidence="2 3" key="2">
    <citation type="submission" date="2007-06" db="EMBL/GenBank/DDBJ databases">
        <title>Draft genome sequence of Ruminococcus gnavus (ATCC 29149).</title>
        <authorList>
            <person name="Sudarsanam P."/>
            <person name="Ley R."/>
            <person name="Guruge J."/>
            <person name="Turnbaugh P.J."/>
            <person name="Mahowald M."/>
            <person name="Liep D."/>
            <person name="Gordon J."/>
        </authorList>
    </citation>
    <scope>NUCLEOTIDE SEQUENCE [LARGE SCALE GENOMIC DNA]</scope>
    <source>
        <strain evidence="2 3">ATCC 29149</strain>
    </source>
</reference>
<name>A7B8P1_MEDG7</name>
<gene>
    <name evidence="2" type="ORF">RUMGNA_03964</name>
</gene>
<feature type="domain" description="Glycosyltransferase 2-like" evidence="1">
    <location>
        <begin position="7"/>
        <end position="109"/>
    </location>
</feature>
<proteinExistence type="predicted"/>
<organism evidence="2 3">
    <name type="scientific">Mediterraneibacter gnavus (strain ATCC 29149 / DSM 114966 / JCM 6515 / VPI C7-9)</name>
    <name type="common">Ruminococcus gnavus</name>
    <dbReference type="NCBI Taxonomy" id="411470"/>
    <lineage>
        <taxon>Bacteria</taxon>
        <taxon>Bacillati</taxon>
        <taxon>Bacillota</taxon>
        <taxon>Clostridia</taxon>
        <taxon>Lachnospirales</taxon>
        <taxon>Lachnospiraceae</taxon>
        <taxon>Mediterraneibacter</taxon>
    </lineage>
</organism>
<dbReference type="AlphaFoldDB" id="A7B8P1"/>
<protein>
    <recommendedName>
        <fullName evidence="1">Glycosyltransferase 2-like domain-containing protein</fullName>
    </recommendedName>
</protein>
<accession>A7B8P1</accession>
<dbReference type="PANTHER" id="PTHR48090">
    <property type="entry name" value="UNDECAPRENYL-PHOSPHATE 4-DEOXY-4-FORMAMIDO-L-ARABINOSE TRANSFERASE-RELATED"/>
    <property type="match status" value="1"/>
</dbReference>
<dbReference type="EMBL" id="AAYG02000042">
    <property type="protein sequence ID" value="EDN75718.1"/>
    <property type="molecule type" value="Genomic_DNA"/>
</dbReference>
<dbReference type="InterPro" id="IPR001173">
    <property type="entry name" value="Glyco_trans_2-like"/>
</dbReference>
<comment type="caution">
    <text evidence="2">The sequence shown here is derived from an EMBL/GenBank/DDBJ whole genome shotgun (WGS) entry which is preliminary data.</text>
</comment>
<dbReference type="InterPro" id="IPR050256">
    <property type="entry name" value="Glycosyltransferase_2"/>
</dbReference>
<dbReference type="eggNOG" id="COG1216">
    <property type="taxonomic scope" value="Bacteria"/>
</dbReference>
<reference evidence="2 3" key="1">
    <citation type="submission" date="2007-04" db="EMBL/GenBank/DDBJ databases">
        <authorList>
            <person name="Fulton L."/>
            <person name="Clifton S."/>
            <person name="Fulton B."/>
            <person name="Xu J."/>
            <person name="Minx P."/>
            <person name="Pepin K.H."/>
            <person name="Johnson M."/>
            <person name="Thiruvilangam P."/>
            <person name="Bhonagiri V."/>
            <person name="Nash W.E."/>
            <person name="Mardis E.R."/>
            <person name="Wilson R.K."/>
        </authorList>
    </citation>
    <scope>NUCLEOTIDE SEQUENCE [LARGE SCALE GENOMIC DNA]</scope>
    <source>
        <strain evidence="2 3">ATCC 29149</strain>
    </source>
</reference>
<evidence type="ECO:0000259" key="1">
    <source>
        <dbReference type="Pfam" id="PF00535"/>
    </source>
</evidence>
<dbReference type="Proteomes" id="UP000004410">
    <property type="component" value="Unassembled WGS sequence"/>
</dbReference>
<dbReference type="Gene3D" id="3.90.550.10">
    <property type="entry name" value="Spore Coat Polysaccharide Biosynthesis Protein SpsA, Chain A"/>
    <property type="match status" value="1"/>
</dbReference>
<dbReference type="Pfam" id="PF00535">
    <property type="entry name" value="Glycos_transf_2"/>
    <property type="match status" value="1"/>
</dbReference>
<evidence type="ECO:0000313" key="3">
    <source>
        <dbReference type="Proteomes" id="UP000004410"/>
    </source>
</evidence>
<dbReference type="CAZy" id="GT2">
    <property type="family name" value="Glycosyltransferase Family 2"/>
</dbReference>
<dbReference type="SUPFAM" id="SSF53448">
    <property type="entry name" value="Nucleotide-diphospho-sugar transferases"/>
    <property type="match status" value="1"/>
</dbReference>
<dbReference type="PaxDb" id="411470-RUMGNA_03964"/>
<dbReference type="PANTHER" id="PTHR48090:SF8">
    <property type="entry name" value="GLYCOSYLTRANSFERASE CSBB-RELATED"/>
    <property type="match status" value="1"/>
</dbReference>